<dbReference type="GO" id="GO:0010972">
    <property type="term" value="P:negative regulation of G2/M transition of mitotic cell cycle"/>
    <property type="evidence" value="ECO:0007669"/>
    <property type="project" value="TreeGrafter"/>
</dbReference>
<feature type="compositionally biased region" description="Gly residues" evidence="1">
    <location>
        <begin position="779"/>
        <end position="789"/>
    </location>
</feature>
<sequence length="985" mass="105168">MPLLPSPVIQHISARKVMLEDYYAHTAAAVVPEVAVVFATFDEESINDDPSVDMQVQVMQGETATNSPQDQGHSLLHTPTQTQGQQEQTTAHSPSSASSLSASLSSFSSSSTSTTTPTSTTLPPKDMDTDESSPIDQEEFAYPTNLSGEDDSLLKADHAFSNRNNSSGASDNSSVSDNSKTEPHQQPHPPAINSYTHSTMKATVTGTIEESNTTSTGTSTVRDDNARSKDFDDTHSNIDKELDSDVHVADRGHFRASVNNQSSGSDLVQVSVEDLFISEEKNQTIKASKSKKLQQDQDGDHFRYRGQDQQQQHPQDKKDETTGLTTSDQRSTPIIPSTDATTKSATSSPLSPSPFGSITRTTITATIRATGDKMRSIHFDSDEDNESINSYNGGKKQQRSREEESETQLPKSMQAPEPQQSRQQQQQQQQQVRPTGQAKRVSRPPTQKPPKTLTNLTPAQQREAEADVNIQKAIELHENNQLEEATHYFKLAAQSENPLGQLMYGLSLRHGWGCKANPIEAIVYLRRAAEYAMEELHGLNQKQPVLSPSPPSTLSAARLPPEIPPILFSAPLGVKISNEQETLRRARTTVDEKQALSLSLTTAPPSAIDTGTATTSNDRNPKNAPGQASRQKLRRMGSMDKAEAMVTARKELVMALYELGMSYLKGWGVSQDKGVAFSYFKIAADLGDVDSQNETALCYYDGIGVEKDMYESARYYRLAAAQGGAQLGNSWIWKPKYDQYCAAENAGIAVGTVVKKQDRSKRISAAIHTAFHPHHHHGSGSGTGAGADSGTGLADGAKTSTTSKKISFSTSPPTSPSISHPQYSISTIASGLASVTAAAAVAAPGTIHDGVSANQSLQQPMLSTSTSSTSVSSTGHSSLLSPSPYISPSASPNPSTSTLASSSASPTLSPLSPMSSSGSSSAIKSSKHKSMPAAPPGLGLGIGAETGTTSLLPEVSSPGRKKSRWSLWGGLRSGSHPTSPPPSSP</sequence>
<dbReference type="EMBL" id="JAAAIP010000412">
    <property type="protein sequence ID" value="KAG0317658.1"/>
    <property type="molecule type" value="Genomic_DNA"/>
</dbReference>
<feature type="region of interest" description="Disordered" evidence="1">
    <location>
        <begin position="64"/>
        <end position="134"/>
    </location>
</feature>
<proteinExistence type="predicted"/>
<evidence type="ECO:0008006" key="4">
    <source>
        <dbReference type="Google" id="ProtNLM"/>
    </source>
</evidence>
<feature type="region of interest" description="Disordered" evidence="1">
    <location>
        <begin position="587"/>
        <end position="638"/>
    </location>
</feature>
<name>A0A9P6UST7_9FUNG</name>
<dbReference type="Proteomes" id="UP000738325">
    <property type="component" value="Unassembled WGS sequence"/>
</dbReference>
<dbReference type="Gene3D" id="1.25.40.10">
    <property type="entry name" value="Tetratricopeptide repeat domain"/>
    <property type="match status" value="2"/>
</dbReference>
<dbReference type="OrthoDB" id="2148946at2759"/>
<feature type="region of interest" description="Disordered" evidence="1">
    <location>
        <begin position="160"/>
        <end position="238"/>
    </location>
</feature>
<feature type="region of interest" description="Disordered" evidence="1">
    <location>
        <begin position="305"/>
        <end position="359"/>
    </location>
</feature>
<accession>A0A9P6UST7</accession>
<feature type="compositionally biased region" description="Basic and acidic residues" evidence="1">
    <location>
        <begin position="221"/>
        <end position="238"/>
    </location>
</feature>
<comment type="caution">
    <text evidence="2">The sequence shown here is derived from an EMBL/GenBank/DDBJ whole genome shotgun (WGS) entry which is preliminary data.</text>
</comment>
<dbReference type="PANTHER" id="PTHR43628:SF1">
    <property type="entry name" value="CHITIN SYNTHASE REGULATORY FACTOR 2-RELATED"/>
    <property type="match status" value="1"/>
</dbReference>
<evidence type="ECO:0000313" key="2">
    <source>
        <dbReference type="EMBL" id="KAG0317658.1"/>
    </source>
</evidence>
<feature type="compositionally biased region" description="Polar residues" evidence="1">
    <location>
        <begin position="193"/>
        <end position="204"/>
    </location>
</feature>
<feature type="compositionally biased region" description="Low complexity" evidence="1">
    <location>
        <begin position="161"/>
        <end position="178"/>
    </location>
</feature>
<dbReference type="GO" id="GO:0032153">
    <property type="term" value="C:cell division site"/>
    <property type="evidence" value="ECO:0007669"/>
    <property type="project" value="TreeGrafter"/>
</dbReference>
<reference evidence="2" key="1">
    <citation type="journal article" date="2020" name="Fungal Divers.">
        <title>Resolving the Mortierellaceae phylogeny through synthesis of multi-gene phylogenetics and phylogenomics.</title>
        <authorList>
            <person name="Vandepol N."/>
            <person name="Liber J."/>
            <person name="Desiro A."/>
            <person name="Na H."/>
            <person name="Kennedy M."/>
            <person name="Barry K."/>
            <person name="Grigoriev I.V."/>
            <person name="Miller A.N."/>
            <person name="O'Donnell K."/>
            <person name="Stajich J.E."/>
            <person name="Bonito G."/>
        </authorList>
    </citation>
    <scope>NUCLEOTIDE SEQUENCE</scope>
    <source>
        <strain evidence="2">REB-010B</strain>
    </source>
</reference>
<dbReference type="PANTHER" id="PTHR43628">
    <property type="entry name" value="ACTIVATOR OF C KINASE PROTEIN 1-RELATED"/>
    <property type="match status" value="1"/>
</dbReference>
<feature type="compositionally biased region" description="Low complexity" evidence="1">
    <location>
        <begin position="790"/>
        <end position="819"/>
    </location>
</feature>
<dbReference type="InterPro" id="IPR052945">
    <property type="entry name" value="Mitotic_Regulator"/>
</dbReference>
<gene>
    <name evidence="2" type="ORF">BGZ99_006176</name>
</gene>
<dbReference type="Pfam" id="PF08238">
    <property type="entry name" value="Sel1"/>
    <property type="match status" value="3"/>
</dbReference>
<feature type="region of interest" description="Disordered" evidence="1">
    <location>
        <begin position="858"/>
        <end position="985"/>
    </location>
</feature>
<feature type="compositionally biased region" description="Low complexity" evidence="1">
    <location>
        <begin position="337"/>
        <end position="348"/>
    </location>
</feature>
<dbReference type="SMART" id="SM00671">
    <property type="entry name" value="SEL1"/>
    <property type="match status" value="3"/>
</dbReference>
<feature type="compositionally biased region" description="Polar residues" evidence="1">
    <location>
        <begin position="596"/>
        <end position="618"/>
    </location>
</feature>
<feature type="compositionally biased region" description="Polar residues" evidence="1">
    <location>
        <begin position="322"/>
        <end position="335"/>
    </location>
</feature>
<evidence type="ECO:0000313" key="3">
    <source>
        <dbReference type="Proteomes" id="UP000738325"/>
    </source>
</evidence>
<feature type="compositionally biased region" description="Low complexity" evidence="1">
    <location>
        <begin position="78"/>
        <end position="123"/>
    </location>
</feature>
<feature type="region of interest" description="Disordered" evidence="1">
    <location>
        <begin position="377"/>
        <end position="463"/>
    </location>
</feature>
<feature type="compositionally biased region" description="Low complexity" evidence="1">
    <location>
        <begin position="858"/>
        <end position="924"/>
    </location>
</feature>
<dbReference type="InterPro" id="IPR006597">
    <property type="entry name" value="Sel1-like"/>
</dbReference>
<evidence type="ECO:0000256" key="1">
    <source>
        <dbReference type="SAM" id="MobiDB-lite"/>
    </source>
</evidence>
<protein>
    <recommendedName>
        <fullName evidence="4">HCP-like protein</fullName>
    </recommendedName>
</protein>
<dbReference type="AlphaFoldDB" id="A0A9P6UST7"/>
<feature type="compositionally biased region" description="Low complexity" evidence="1">
    <location>
        <begin position="419"/>
        <end position="431"/>
    </location>
</feature>
<feature type="compositionally biased region" description="Low complexity" evidence="1">
    <location>
        <begin position="205"/>
        <end position="220"/>
    </location>
</feature>
<feature type="region of interest" description="Disordered" evidence="1">
    <location>
        <begin position="772"/>
        <end position="819"/>
    </location>
</feature>
<organism evidence="2 3">
    <name type="scientific">Dissophora globulifera</name>
    <dbReference type="NCBI Taxonomy" id="979702"/>
    <lineage>
        <taxon>Eukaryota</taxon>
        <taxon>Fungi</taxon>
        <taxon>Fungi incertae sedis</taxon>
        <taxon>Mucoromycota</taxon>
        <taxon>Mortierellomycotina</taxon>
        <taxon>Mortierellomycetes</taxon>
        <taxon>Mortierellales</taxon>
        <taxon>Mortierellaceae</taxon>
        <taxon>Dissophora</taxon>
    </lineage>
</organism>
<dbReference type="InterPro" id="IPR011990">
    <property type="entry name" value="TPR-like_helical_dom_sf"/>
</dbReference>
<keyword evidence="3" id="KW-1185">Reference proteome</keyword>
<dbReference type="SUPFAM" id="SSF81901">
    <property type="entry name" value="HCP-like"/>
    <property type="match status" value="1"/>
</dbReference>